<name>A0A182TRL4_9DIPT</name>
<keyword evidence="3" id="KW-1185">Reference proteome</keyword>
<feature type="region of interest" description="Disordered" evidence="1">
    <location>
        <begin position="70"/>
        <end position="96"/>
    </location>
</feature>
<protein>
    <submittedName>
        <fullName evidence="2">Uncharacterized protein</fullName>
    </submittedName>
</protein>
<reference evidence="2" key="2">
    <citation type="submission" date="2020-05" db="UniProtKB">
        <authorList>
            <consortium name="EnsemblMetazoa"/>
        </authorList>
    </citation>
    <scope>IDENTIFICATION</scope>
    <source>
        <strain evidence="2">CM1001059</strain>
    </source>
</reference>
<accession>A0A182TRL4</accession>
<organism evidence="2 3">
    <name type="scientific">Anopheles melas</name>
    <dbReference type="NCBI Taxonomy" id="34690"/>
    <lineage>
        <taxon>Eukaryota</taxon>
        <taxon>Metazoa</taxon>
        <taxon>Ecdysozoa</taxon>
        <taxon>Arthropoda</taxon>
        <taxon>Hexapoda</taxon>
        <taxon>Insecta</taxon>
        <taxon>Pterygota</taxon>
        <taxon>Neoptera</taxon>
        <taxon>Endopterygota</taxon>
        <taxon>Diptera</taxon>
        <taxon>Nematocera</taxon>
        <taxon>Culicoidea</taxon>
        <taxon>Culicidae</taxon>
        <taxon>Anophelinae</taxon>
        <taxon>Anopheles</taxon>
    </lineage>
</organism>
<evidence type="ECO:0000313" key="2">
    <source>
        <dbReference type="EnsemblMetazoa" id="AMEC007088-PA"/>
    </source>
</evidence>
<dbReference type="Proteomes" id="UP000075902">
    <property type="component" value="Unassembled WGS sequence"/>
</dbReference>
<evidence type="ECO:0000256" key="1">
    <source>
        <dbReference type="SAM" id="MobiDB-lite"/>
    </source>
</evidence>
<proteinExistence type="predicted"/>
<dbReference type="VEuPathDB" id="VectorBase:AMEC007088"/>
<sequence length="249" mass="28045">KFVQDIPETFSIAEIDTDADEIDDKYELTKTGLAKCFVDYWIDKQEHYNIEAKALEKALSVEHVTDKDYETNYSPAPGRNNDCSGAVPRQHAAPKRHVRTDLKDVAVVDVAISHCNNTPKPSFLDCCDVETPCLPKGRTSKFIDYTTAEKEMDSVINSWGYTMNATDYINGLERSRQSQVPMSPTDECARKQRGDDRRLGNFIQNMGVHKFPMGHLPTNKELIASDPCKEIVAGLRMLSTQNAKDRVDP</sequence>
<dbReference type="EnsemblMetazoa" id="AMEC007088-RA">
    <property type="protein sequence ID" value="AMEC007088-PA"/>
    <property type="gene ID" value="AMEC007088"/>
</dbReference>
<dbReference type="AlphaFoldDB" id="A0A182TRL4"/>
<reference evidence="3" key="1">
    <citation type="submission" date="2014-01" db="EMBL/GenBank/DDBJ databases">
        <title>The Genome Sequence of Anopheles melas CM1001059_A (V2).</title>
        <authorList>
            <consortium name="The Broad Institute Genomics Platform"/>
            <person name="Neafsey D.E."/>
            <person name="Besansky N."/>
            <person name="Howell P."/>
            <person name="Walton C."/>
            <person name="Young S.K."/>
            <person name="Zeng Q."/>
            <person name="Gargeya S."/>
            <person name="Fitzgerald M."/>
            <person name="Haas B."/>
            <person name="Abouelleil A."/>
            <person name="Allen A.W."/>
            <person name="Alvarado L."/>
            <person name="Arachchi H.M."/>
            <person name="Berlin A.M."/>
            <person name="Chapman S.B."/>
            <person name="Gainer-Dewar J."/>
            <person name="Goldberg J."/>
            <person name="Griggs A."/>
            <person name="Gujja S."/>
            <person name="Hansen M."/>
            <person name="Howarth C."/>
            <person name="Imamovic A."/>
            <person name="Ireland A."/>
            <person name="Larimer J."/>
            <person name="McCowan C."/>
            <person name="Murphy C."/>
            <person name="Pearson M."/>
            <person name="Poon T.W."/>
            <person name="Priest M."/>
            <person name="Roberts A."/>
            <person name="Saif S."/>
            <person name="Shea T."/>
            <person name="Sisk P."/>
            <person name="Sykes S."/>
            <person name="Wortman J."/>
            <person name="Nusbaum C."/>
            <person name="Birren B."/>
        </authorList>
    </citation>
    <scope>NUCLEOTIDE SEQUENCE [LARGE SCALE GENOMIC DNA]</scope>
    <source>
        <strain evidence="3">CM1001059</strain>
    </source>
</reference>
<evidence type="ECO:0000313" key="3">
    <source>
        <dbReference type="Proteomes" id="UP000075902"/>
    </source>
</evidence>